<evidence type="ECO:0000256" key="13">
    <source>
        <dbReference type="SAM" id="Coils"/>
    </source>
</evidence>
<organism evidence="14 15">
    <name type="scientific">Ambispora gerdemannii</name>
    <dbReference type="NCBI Taxonomy" id="144530"/>
    <lineage>
        <taxon>Eukaryota</taxon>
        <taxon>Fungi</taxon>
        <taxon>Fungi incertae sedis</taxon>
        <taxon>Mucoromycota</taxon>
        <taxon>Glomeromycotina</taxon>
        <taxon>Glomeromycetes</taxon>
        <taxon>Archaeosporales</taxon>
        <taxon>Ambisporaceae</taxon>
        <taxon>Ambispora</taxon>
    </lineage>
</organism>
<comment type="caution">
    <text evidence="14">The sequence shown here is derived from an EMBL/GenBank/DDBJ whole genome shotgun (WGS) entry which is preliminary data.</text>
</comment>
<dbReference type="GO" id="GO:0042729">
    <property type="term" value="C:DASH complex"/>
    <property type="evidence" value="ECO:0007669"/>
    <property type="project" value="InterPro"/>
</dbReference>
<name>A0A9N9DG43_9GLOM</name>
<evidence type="ECO:0000256" key="3">
    <source>
        <dbReference type="ARBA" id="ARBA00004629"/>
    </source>
</evidence>
<accession>A0A9N9DG43</accession>
<dbReference type="GO" id="GO:0005876">
    <property type="term" value="C:spindle microtubule"/>
    <property type="evidence" value="ECO:0007669"/>
    <property type="project" value="InterPro"/>
</dbReference>
<evidence type="ECO:0000256" key="5">
    <source>
        <dbReference type="ARBA" id="ARBA00016329"/>
    </source>
</evidence>
<evidence type="ECO:0000256" key="8">
    <source>
        <dbReference type="ARBA" id="ARBA00022838"/>
    </source>
</evidence>
<keyword evidence="7" id="KW-0963">Cytoplasm</keyword>
<dbReference type="InterPro" id="IPR013251">
    <property type="entry name" value="DASH_Spc19"/>
</dbReference>
<proteinExistence type="inferred from homology"/>
<keyword evidence="9" id="KW-0206">Cytoskeleton</keyword>
<evidence type="ECO:0000256" key="1">
    <source>
        <dbReference type="ARBA" id="ARBA00004123"/>
    </source>
</evidence>
<keyword evidence="13" id="KW-0175">Coiled coil</keyword>
<dbReference type="OrthoDB" id="5390at2759"/>
<evidence type="ECO:0000256" key="11">
    <source>
        <dbReference type="ARBA" id="ARBA00023328"/>
    </source>
</evidence>
<dbReference type="PANTHER" id="PTHR28262:SF1">
    <property type="entry name" value="DASH COMPLEX SUBUNIT SPC19"/>
    <property type="match status" value="1"/>
</dbReference>
<dbReference type="EMBL" id="CAJVPL010003564">
    <property type="protein sequence ID" value="CAG8635036.1"/>
    <property type="molecule type" value="Genomic_DNA"/>
</dbReference>
<feature type="coiled-coil region" evidence="13">
    <location>
        <begin position="86"/>
        <end position="124"/>
    </location>
</feature>
<feature type="coiled-coil region" evidence="13">
    <location>
        <begin position="148"/>
        <end position="234"/>
    </location>
</feature>
<evidence type="ECO:0000256" key="2">
    <source>
        <dbReference type="ARBA" id="ARBA00004186"/>
    </source>
</evidence>
<evidence type="ECO:0000256" key="4">
    <source>
        <dbReference type="ARBA" id="ARBA00008952"/>
    </source>
</evidence>
<dbReference type="Pfam" id="PF08287">
    <property type="entry name" value="DASH_Spc19"/>
    <property type="match status" value="1"/>
</dbReference>
<evidence type="ECO:0000256" key="9">
    <source>
        <dbReference type="ARBA" id="ARBA00023212"/>
    </source>
</evidence>
<keyword evidence="11" id="KW-0137">Centromere</keyword>
<sequence>MLSNLAVTGSSTILPPVYIQNLERCVEKLQNSSLLLQASIKRLETGTCDFSRLNKVLGYKRKYELITESDVNDAQKNLATELTPKIQSLIEQAERELTILEQRERELQEEIDKQEIELDSLQLANTLNETNQPKKDTDQSNNNNSSAKLFLSRQKKQQQQNLKSLKARRIDLTKKVEDLAEQMQKKESKLRVFDTRSSTNNIMSSTNNIILSEIETLQNQIREIDVQINEKQQLLLLQHQETQSPLDSLKKSEQQQDNDIWASYEKQLKFFKDAQKRSKVIFMGHQKDDDICEFEAIYSSYLENIDVDLSEMTKSIPELEEKRELGIEYMKSIADFLYPENLGSTIGRVLETLLNERYKEIYLPQLGQEFPKAQERRHKLHTAISFLNNLSITETEFEEDADGKGQLLLKIKLEEDN</sequence>
<keyword evidence="15" id="KW-1185">Reference proteome</keyword>
<dbReference type="Proteomes" id="UP000789831">
    <property type="component" value="Unassembled WGS sequence"/>
</dbReference>
<evidence type="ECO:0000256" key="6">
    <source>
        <dbReference type="ARBA" id="ARBA00022454"/>
    </source>
</evidence>
<dbReference type="PANTHER" id="PTHR28262">
    <property type="entry name" value="DASH COMPLEX SUBUNIT SPC19"/>
    <property type="match status" value="1"/>
</dbReference>
<reference evidence="14" key="1">
    <citation type="submission" date="2021-06" db="EMBL/GenBank/DDBJ databases">
        <authorList>
            <person name="Kallberg Y."/>
            <person name="Tangrot J."/>
            <person name="Rosling A."/>
        </authorList>
    </citation>
    <scope>NUCLEOTIDE SEQUENCE</scope>
    <source>
        <strain evidence="14">MT106</strain>
    </source>
</reference>
<evidence type="ECO:0000256" key="7">
    <source>
        <dbReference type="ARBA" id="ARBA00022490"/>
    </source>
</evidence>
<keyword evidence="8" id="KW-0995">Kinetochore</keyword>
<evidence type="ECO:0000256" key="12">
    <source>
        <dbReference type="ARBA" id="ARBA00032583"/>
    </source>
</evidence>
<evidence type="ECO:0000256" key="10">
    <source>
        <dbReference type="ARBA" id="ARBA00023242"/>
    </source>
</evidence>
<protein>
    <recommendedName>
        <fullName evidence="5">DASH complex subunit SPC19</fullName>
    </recommendedName>
    <alternativeName>
        <fullName evidence="12">Outer kinetochore protein SPC19</fullName>
    </alternativeName>
</protein>
<dbReference type="AlphaFoldDB" id="A0A9N9DG43"/>
<dbReference type="GO" id="GO:0008608">
    <property type="term" value="P:attachment of spindle microtubules to kinetochore"/>
    <property type="evidence" value="ECO:0007669"/>
    <property type="project" value="InterPro"/>
</dbReference>
<keyword evidence="6" id="KW-0158">Chromosome</keyword>
<gene>
    <name evidence="14" type="ORF">AGERDE_LOCUS10706</name>
</gene>
<comment type="similarity">
    <text evidence="4">Belongs to the DASH complex SPC19 family.</text>
</comment>
<evidence type="ECO:0000313" key="15">
    <source>
        <dbReference type="Proteomes" id="UP000789831"/>
    </source>
</evidence>
<keyword evidence="10" id="KW-0539">Nucleus</keyword>
<evidence type="ECO:0000313" key="14">
    <source>
        <dbReference type="EMBL" id="CAG8635036.1"/>
    </source>
</evidence>
<comment type="subcellular location">
    <subcellularLocation>
        <location evidence="3">Chromosome</location>
        <location evidence="3">Centromere</location>
        <location evidence="3">Kinetochore</location>
    </subcellularLocation>
    <subcellularLocation>
        <location evidence="2">Cytoplasm</location>
        <location evidence="2">Cytoskeleton</location>
        <location evidence="2">Spindle</location>
    </subcellularLocation>
    <subcellularLocation>
        <location evidence="1">Nucleus</location>
    </subcellularLocation>
</comment>